<comment type="subcellular location">
    <subcellularLocation>
        <location evidence="1 9">Cell membrane</location>
        <topology evidence="1 9">Multi-pass membrane protein</topology>
    </subcellularLocation>
</comment>
<evidence type="ECO:0000256" key="1">
    <source>
        <dbReference type="ARBA" id="ARBA00004651"/>
    </source>
</evidence>
<keyword evidence="7 9" id="KW-1133">Transmembrane helix</keyword>
<keyword evidence="3 9" id="KW-0813">Transport</keyword>
<comment type="caution">
    <text evidence="10">Lacks conserved residue(s) required for the propagation of feature annotation.</text>
</comment>
<feature type="transmembrane region" description="Helical" evidence="9">
    <location>
        <begin position="20"/>
        <end position="40"/>
    </location>
</feature>
<evidence type="ECO:0000256" key="5">
    <source>
        <dbReference type="ARBA" id="ARBA00022592"/>
    </source>
</evidence>
<keyword evidence="8 9" id="KW-0472">Membrane</keyword>
<accession>A0A977PKR6</accession>
<feature type="transmembrane region" description="Helical" evidence="9">
    <location>
        <begin position="52"/>
        <end position="71"/>
    </location>
</feature>
<comment type="function">
    <text evidence="10">Part of the binding-protein-dependent transport system for phosphate; probably responsible for the translocation of the substrate across the membrane.</text>
</comment>
<dbReference type="Gene3D" id="1.10.3720.10">
    <property type="entry name" value="MetI-like"/>
    <property type="match status" value="1"/>
</dbReference>
<feature type="transmembrane region" description="Helical" evidence="9">
    <location>
        <begin position="111"/>
        <end position="131"/>
    </location>
</feature>
<gene>
    <name evidence="12" type="ORF">IPA_03035</name>
</gene>
<dbReference type="GO" id="GO:0005315">
    <property type="term" value="F:phosphate transmembrane transporter activity"/>
    <property type="evidence" value="ECO:0007669"/>
    <property type="project" value="InterPro"/>
</dbReference>
<dbReference type="InterPro" id="IPR035906">
    <property type="entry name" value="MetI-like_sf"/>
</dbReference>
<dbReference type="KEGG" id="ipc:IPA_03035"/>
<proteinExistence type="inferred from homology"/>
<evidence type="ECO:0000256" key="4">
    <source>
        <dbReference type="ARBA" id="ARBA00022475"/>
    </source>
</evidence>
<dbReference type="AlphaFoldDB" id="A0A977PKR6"/>
<dbReference type="InterPro" id="IPR011864">
    <property type="entry name" value="Phosphate_PstC"/>
</dbReference>
<evidence type="ECO:0000256" key="9">
    <source>
        <dbReference type="RuleBase" id="RU363032"/>
    </source>
</evidence>
<feature type="transmembrane region" description="Helical" evidence="9">
    <location>
        <begin position="228"/>
        <end position="246"/>
    </location>
</feature>
<evidence type="ECO:0000256" key="3">
    <source>
        <dbReference type="ARBA" id="ARBA00022448"/>
    </source>
</evidence>
<keyword evidence="13" id="KW-1185">Reference proteome</keyword>
<protein>
    <recommendedName>
        <fullName evidence="10">Phosphate transport system permease protein</fullName>
    </recommendedName>
</protein>
<feature type="domain" description="ABC transmembrane type-1" evidence="11">
    <location>
        <begin position="16"/>
        <end position="247"/>
    </location>
</feature>
<dbReference type="InterPro" id="IPR000515">
    <property type="entry name" value="MetI-like"/>
</dbReference>
<dbReference type="PANTHER" id="PTHR30425">
    <property type="entry name" value="PHOSPHATE TRANSPORT SYSTEM PERMEASE PROTEIN PST"/>
    <property type="match status" value="1"/>
</dbReference>
<dbReference type="PROSITE" id="PS50928">
    <property type="entry name" value="ABC_TM1"/>
    <property type="match status" value="1"/>
</dbReference>
<reference evidence="12" key="1">
    <citation type="submission" date="2013-11" db="EMBL/GenBank/DDBJ databases">
        <title>Comparative genomics of Ignicoccus.</title>
        <authorList>
            <person name="Podar M."/>
        </authorList>
    </citation>
    <scope>NUCLEOTIDE SEQUENCE</scope>
    <source>
        <strain evidence="12">DSM 13166</strain>
    </source>
</reference>
<dbReference type="PANTHER" id="PTHR30425:SF1">
    <property type="entry name" value="PHOSPHATE TRANSPORT SYSTEM PERMEASE PROTEIN PSTC"/>
    <property type="match status" value="1"/>
</dbReference>
<dbReference type="GO" id="GO:0006817">
    <property type="term" value="P:phosphate ion transport"/>
    <property type="evidence" value="ECO:0007669"/>
    <property type="project" value="UniProtKB-KW"/>
</dbReference>
<evidence type="ECO:0000256" key="6">
    <source>
        <dbReference type="ARBA" id="ARBA00022692"/>
    </source>
</evidence>
<keyword evidence="4 10" id="KW-1003">Cell membrane</keyword>
<sequence>MDWSPMMNQFGGLQFILGSLWVTFWSTLLATPLAVSLAVFASDLSPRRLRGLFGGLVDLIAAIPSVVYGYWGLMIFGPLLASTVYPLLQSAFSGVPLLSTLFSTNAITPQCFMTAVLVLALMITPYASAIIRNAYEMTPKDMIEAVYALGGSKWDAIKMTLSYIKSSILAGVIIAAGRALGETMAVTMLIGNSVGPFKPCLLCRGATITSIVVNEFQEAMMNPSHSEALTALIVILIAMGSVLLYLGRKISKNFVEAEIHA</sequence>
<comment type="similarity">
    <text evidence="2 10">Belongs to the binding-protein-dependent transport system permease family. CysTW subfamily.</text>
</comment>
<evidence type="ECO:0000313" key="12">
    <source>
        <dbReference type="EMBL" id="UXD22263.1"/>
    </source>
</evidence>
<evidence type="ECO:0000256" key="2">
    <source>
        <dbReference type="ARBA" id="ARBA00007069"/>
    </source>
</evidence>
<dbReference type="NCBIfam" id="TIGR02138">
    <property type="entry name" value="phosphate_pstC"/>
    <property type="match status" value="1"/>
</dbReference>
<keyword evidence="6 9" id="KW-0812">Transmembrane</keyword>
<dbReference type="EMBL" id="CP006868">
    <property type="protein sequence ID" value="UXD22263.1"/>
    <property type="molecule type" value="Genomic_DNA"/>
</dbReference>
<evidence type="ECO:0000259" key="11">
    <source>
        <dbReference type="PROSITE" id="PS50928"/>
    </source>
</evidence>
<dbReference type="CDD" id="cd06261">
    <property type="entry name" value="TM_PBP2"/>
    <property type="match status" value="1"/>
</dbReference>
<evidence type="ECO:0000256" key="10">
    <source>
        <dbReference type="RuleBase" id="RU363054"/>
    </source>
</evidence>
<evidence type="ECO:0000256" key="8">
    <source>
        <dbReference type="ARBA" id="ARBA00023136"/>
    </source>
</evidence>
<organism evidence="12 13">
    <name type="scientific">Ignicoccus pacificus DSM 13166</name>
    <dbReference type="NCBI Taxonomy" id="940294"/>
    <lineage>
        <taxon>Archaea</taxon>
        <taxon>Thermoproteota</taxon>
        <taxon>Thermoprotei</taxon>
        <taxon>Desulfurococcales</taxon>
        <taxon>Desulfurococcaceae</taxon>
        <taxon>Ignicoccus</taxon>
    </lineage>
</organism>
<dbReference type="GO" id="GO:0005886">
    <property type="term" value="C:plasma membrane"/>
    <property type="evidence" value="ECO:0007669"/>
    <property type="project" value="UniProtKB-SubCell"/>
</dbReference>
<name>A0A977PKR6_9CREN</name>
<evidence type="ECO:0000256" key="7">
    <source>
        <dbReference type="ARBA" id="ARBA00022989"/>
    </source>
</evidence>
<dbReference type="Pfam" id="PF00528">
    <property type="entry name" value="BPD_transp_1"/>
    <property type="match status" value="1"/>
</dbReference>
<dbReference type="SUPFAM" id="SSF161098">
    <property type="entry name" value="MetI-like"/>
    <property type="match status" value="1"/>
</dbReference>
<evidence type="ECO:0000313" key="13">
    <source>
        <dbReference type="Proteomes" id="UP001063698"/>
    </source>
</evidence>
<dbReference type="InterPro" id="IPR051124">
    <property type="entry name" value="Phosphate_Transport_Permease"/>
</dbReference>
<dbReference type="Proteomes" id="UP001063698">
    <property type="component" value="Chromosome"/>
</dbReference>
<keyword evidence="5 10" id="KW-0592">Phosphate transport</keyword>